<sequence length="108" mass="11385">MRLQILELPEAATDTRRPFALVIDEIPQSVPTAHLAEVAAEIGAAGVLLFDERVDIPSNDHTGWAGGVSVRVEPDLTGFRAQVQAEVDAAAQQVADARAGLAANLDES</sequence>
<reference evidence="1 2" key="1">
    <citation type="submission" date="2020-03" db="EMBL/GenBank/DDBJ databases">
        <title>Draft genome of Streptomyces sp. ventii, isolated from the Axial Seamount in the Pacific Ocean, and resequencing of the two type strains Streptomyces lonarensis strain NCL 716 and Streptomyces bohaiensis strain 11A07.</title>
        <authorList>
            <person name="Loughran R.M."/>
            <person name="Pfannmuller K.M."/>
            <person name="Wasson B.J."/>
            <person name="Deadmond M.C."/>
            <person name="Paddock B.E."/>
            <person name="Koyack M.J."/>
            <person name="Gallegos D.A."/>
            <person name="Mitchell E.A."/>
            <person name="Ushijima B."/>
            <person name="Saw J.H."/>
            <person name="Mcphail K.L."/>
            <person name="Videau P."/>
        </authorList>
    </citation>
    <scope>NUCLEOTIDE SEQUENCE [LARGE SCALE GENOMIC DNA]</scope>
    <source>
        <strain evidence="1 2">11A07</strain>
    </source>
</reference>
<dbReference type="Proteomes" id="UP000727056">
    <property type="component" value="Unassembled WGS sequence"/>
</dbReference>
<proteinExistence type="predicted"/>
<name>A0ABX1CAN0_9ACTN</name>
<dbReference type="RefSeq" id="WP_168087046.1">
    <property type="nucleotide sequence ID" value="NZ_BHZH01000502.1"/>
</dbReference>
<organism evidence="1 2">
    <name type="scientific">Streptomyces bohaiensis</name>
    <dbReference type="NCBI Taxonomy" id="1431344"/>
    <lineage>
        <taxon>Bacteria</taxon>
        <taxon>Bacillati</taxon>
        <taxon>Actinomycetota</taxon>
        <taxon>Actinomycetes</taxon>
        <taxon>Kitasatosporales</taxon>
        <taxon>Streptomycetaceae</taxon>
        <taxon>Streptomyces</taxon>
    </lineage>
</organism>
<protein>
    <submittedName>
        <fullName evidence="1">Uncharacterized protein</fullName>
    </submittedName>
</protein>
<keyword evidence="2" id="KW-1185">Reference proteome</keyword>
<accession>A0ABX1CAN0</accession>
<evidence type="ECO:0000313" key="1">
    <source>
        <dbReference type="EMBL" id="NJQ14214.1"/>
    </source>
</evidence>
<gene>
    <name evidence="1" type="ORF">HCN52_04495</name>
</gene>
<evidence type="ECO:0000313" key="2">
    <source>
        <dbReference type="Proteomes" id="UP000727056"/>
    </source>
</evidence>
<comment type="caution">
    <text evidence="1">The sequence shown here is derived from an EMBL/GenBank/DDBJ whole genome shotgun (WGS) entry which is preliminary data.</text>
</comment>
<dbReference type="EMBL" id="JAAVJC010000018">
    <property type="protein sequence ID" value="NJQ14214.1"/>
    <property type="molecule type" value="Genomic_DNA"/>
</dbReference>